<keyword evidence="2" id="KW-1185">Reference proteome</keyword>
<sequence length="225" mass="24791">MALEPVAIASFPLQETDETGCPTDPLRQLIDPWIHHLGQIDGLAKPAQSGIVPDIHYISLTSGQVCRAATGEVAWVRMQQGIASWMGNPAFPLTAELGCFPLGDGMFLQAQDHLEFFIRPTTEVRHRKILIRGLAQLHRYVFSTLALIQTRDQRLSLKRFQQRQRLNQSVTETVVRTLTGVLDPDDLSQDIESPLLAAAGAVGKALGVAIHRRPPQKTPLAPKTP</sequence>
<dbReference type="AlphaFoldDB" id="A0A1Z3HMW9"/>
<evidence type="ECO:0000313" key="2">
    <source>
        <dbReference type="Proteomes" id="UP000191901"/>
    </source>
</evidence>
<dbReference type="Proteomes" id="UP000191901">
    <property type="component" value="Chromosome"/>
</dbReference>
<name>A0A1Z3HMW9_9CYAN</name>
<dbReference type="KEGG" id="hhg:XM38_026020"/>
<organism evidence="1 2">
    <name type="scientific">Halomicronema hongdechloris C2206</name>
    <dbReference type="NCBI Taxonomy" id="1641165"/>
    <lineage>
        <taxon>Bacteria</taxon>
        <taxon>Bacillati</taxon>
        <taxon>Cyanobacteriota</taxon>
        <taxon>Cyanophyceae</taxon>
        <taxon>Nodosilineales</taxon>
        <taxon>Nodosilineaceae</taxon>
        <taxon>Halomicronema</taxon>
    </lineage>
</organism>
<dbReference type="EMBL" id="CP021983">
    <property type="protein sequence ID" value="ASC71648.1"/>
    <property type="molecule type" value="Genomic_DNA"/>
</dbReference>
<accession>A0A1Z3HMW9</accession>
<proteinExistence type="predicted"/>
<evidence type="ECO:0000313" key="1">
    <source>
        <dbReference type="EMBL" id="ASC71648.1"/>
    </source>
</evidence>
<reference evidence="1 2" key="1">
    <citation type="journal article" date="2016" name="Biochim. Biophys. Acta">
        <title>Characterization of red-shifted phycobilisomes isolated from the chlorophyll f-containing cyanobacterium Halomicronema hongdechloris.</title>
        <authorList>
            <person name="Li Y."/>
            <person name="Lin Y."/>
            <person name="Garvey C.J."/>
            <person name="Birch D."/>
            <person name="Corkery R.W."/>
            <person name="Loughlin P.C."/>
            <person name="Scheer H."/>
            <person name="Willows R.D."/>
            <person name="Chen M."/>
        </authorList>
    </citation>
    <scope>NUCLEOTIDE SEQUENCE [LARGE SCALE GENOMIC DNA]</scope>
    <source>
        <strain evidence="1 2">C2206</strain>
    </source>
</reference>
<protein>
    <submittedName>
        <fullName evidence="1">Uncharacterized protein</fullName>
    </submittedName>
</protein>
<gene>
    <name evidence="1" type="ORF">XM38_026020</name>
</gene>